<dbReference type="Proteomes" id="UP000294937">
    <property type="component" value="Unassembled WGS sequence"/>
</dbReference>
<organism evidence="2 3">
    <name type="scientific">Hazenella coriacea</name>
    <dbReference type="NCBI Taxonomy" id="1179467"/>
    <lineage>
        <taxon>Bacteria</taxon>
        <taxon>Bacillati</taxon>
        <taxon>Bacillota</taxon>
        <taxon>Bacilli</taxon>
        <taxon>Bacillales</taxon>
        <taxon>Thermoactinomycetaceae</taxon>
        <taxon>Hazenella</taxon>
    </lineage>
</organism>
<dbReference type="PANTHER" id="PTHR21310">
    <property type="entry name" value="AMINOGLYCOSIDE PHOSPHOTRANSFERASE-RELATED-RELATED"/>
    <property type="match status" value="1"/>
</dbReference>
<dbReference type="RefSeq" id="WP_131925224.1">
    <property type="nucleotide sequence ID" value="NZ_SMAG01000005.1"/>
</dbReference>
<protein>
    <submittedName>
        <fullName evidence="2">Aminoglycoside 2''-phosphotransferase</fullName>
    </submittedName>
</protein>
<evidence type="ECO:0000313" key="2">
    <source>
        <dbReference type="EMBL" id="TCS93880.1"/>
    </source>
</evidence>
<dbReference type="SUPFAM" id="SSF56112">
    <property type="entry name" value="Protein kinase-like (PK-like)"/>
    <property type="match status" value="1"/>
</dbReference>
<dbReference type="InterPro" id="IPR011009">
    <property type="entry name" value="Kinase-like_dom_sf"/>
</dbReference>
<dbReference type="EMBL" id="SMAG01000005">
    <property type="protein sequence ID" value="TCS93880.1"/>
    <property type="molecule type" value="Genomic_DNA"/>
</dbReference>
<proteinExistence type="predicted"/>
<sequence>MQKYIQSIETTFSLSITNIKEIQEGWDFVVIEVNSEWMFRFPRRASGLQQLKKEIAILPLVDSVLPVQVPRYEYIHLDSNQPYGGYKKINGTPLSNVSLNTFNPNRFALQIGRCLTALHTINYSDSRSNLLEIWPPEKWQSQYQKDYERLEHEGFPLISPHVRRQLQVKWKEFLSQPQFFSFQPCFIHKDLTENHLLLNGEQLSGIIDWGDACVGDPALDFAGLESFFGNSFTSQLIKHYRGMADPYFSERVRFYNEWIHVHHLFHAIEEKRQDLLHTSILKLERIAMS</sequence>
<accession>A0A4R3L523</accession>
<dbReference type="Gene3D" id="3.30.200.20">
    <property type="entry name" value="Phosphorylase Kinase, domain 1"/>
    <property type="match status" value="1"/>
</dbReference>
<keyword evidence="2" id="KW-0808">Transferase</keyword>
<dbReference type="AlphaFoldDB" id="A0A4R3L523"/>
<dbReference type="PANTHER" id="PTHR21310:SF42">
    <property type="entry name" value="BIFUNCTIONAL AAC_APH"/>
    <property type="match status" value="1"/>
</dbReference>
<dbReference type="GO" id="GO:0016740">
    <property type="term" value="F:transferase activity"/>
    <property type="evidence" value="ECO:0007669"/>
    <property type="project" value="UniProtKB-KW"/>
</dbReference>
<name>A0A4R3L523_9BACL</name>
<dbReference type="Gene3D" id="3.90.1200.10">
    <property type="match status" value="1"/>
</dbReference>
<evidence type="ECO:0000313" key="3">
    <source>
        <dbReference type="Proteomes" id="UP000294937"/>
    </source>
</evidence>
<dbReference type="Pfam" id="PF01636">
    <property type="entry name" value="APH"/>
    <property type="match status" value="1"/>
</dbReference>
<reference evidence="2 3" key="1">
    <citation type="submission" date="2019-03" db="EMBL/GenBank/DDBJ databases">
        <title>Genomic Encyclopedia of Type Strains, Phase IV (KMG-IV): sequencing the most valuable type-strain genomes for metagenomic binning, comparative biology and taxonomic classification.</title>
        <authorList>
            <person name="Goeker M."/>
        </authorList>
    </citation>
    <scope>NUCLEOTIDE SEQUENCE [LARGE SCALE GENOMIC DNA]</scope>
    <source>
        <strain evidence="2 3">DSM 45707</strain>
    </source>
</reference>
<comment type="caution">
    <text evidence="2">The sequence shown here is derived from an EMBL/GenBank/DDBJ whole genome shotgun (WGS) entry which is preliminary data.</text>
</comment>
<gene>
    <name evidence="2" type="ORF">EDD58_10589</name>
</gene>
<dbReference type="OrthoDB" id="3806873at2"/>
<dbReference type="InterPro" id="IPR051678">
    <property type="entry name" value="AGP_Transferase"/>
</dbReference>
<evidence type="ECO:0000259" key="1">
    <source>
        <dbReference type="Pfam" id="PF01636"/>
    </source>
</evidence>
<keyword evidence="3" id="KW-1185">Reference proteome</keyword>
<dbReference type="InterPro" id="IPR002575">
    <property type="entry name" value="Aminoglycoside_PTrfase"/>
</dbReference>
<feature type="domain" description="Aminoglycoside phosphotransferase" evidence="1">
    <location>
        <begin position="19"/>
        <end position="239"/>
    </location>
</feature>